<protein>
    <submittedName>
        <fullName evidence="1">Uncharacterized protein</fullName>
    </submittedName>
</protein>
<name>A0A0F9WIF5_9ZZZZ</name>
<comment type="caution">
    <text evidence="1">The sequence shown here is derived from an EMBL/GenBank/DDBJ whole genome shotgun (WGS) entry which is preliminary data.</text>
</comment>
<reference evidence="1" key="1">
    <citation type="journal article" date="2015" name="Nature">
        <title>Complex archaea that bridge the gap between prokaryotes and eukaryotes.</title>
        <authorList>
            <person name="Spang A."/>
            <person name="Saw J.H."/>
            <person name="Jorgensen S.L."/>
            <person name="Zaremba-Niedzwiedzka K."/>
            <person name="Martijn J."/>
            <person name="Lind A.E."/>
            <person name="van Eijk R."/>
            <person name="Schleper C."/>
            <person name="Guy L."/>
            <person name="Ettema T.J."/>
        </authorList>
    </citation>
    <scope>NUCLEOTIDE SEQUENCE</scope>
</reference>
<dbReference type="AlphaFoldDB" id="A0A0F9WIF5"/>
<sequence>MEVFTFIVLIVLITQFFEYRKSMAKLNAKVGEANDSQVQKELENVKQRLIVLERIVTDKNYDLNEEFGKIREG</sequence>
<dbReference type="EMBL" id="LAZR01000001">
    <property type="protein sequence ID" value="KKO12298.1"/>
    <property type="molecule type" value="Genomic_DNA"/>
</dbReference>
<proteinExistence type="predicted"/>
<evidence type="ECO:0000313" key="1">
    <source>
        <dbReference type="EMBL" id="KKO12298.1"/>
    </source>
</evidence>
<accession>A0A0F9WIF5</accession>
<gene>
    <name evidence="1" type="ORF">LCGC14_0003080</name>
</gene>
<organism evidence="1">
    <name type="scientific">marine sediment metagenome</name>
    <dbReference type="NCBI Taxonomy" id="412755"/>
    <lineage>
        <taxon>unclassified sequences</taxon>
        <taxon>metagenomes</taxon>
        <taxon>ecological metagenomes</taxon>
    </lineage>
</organism>